<reference evidence="1 2" key="1">
    <citation type="submission" date="2023-03" db="EMBL/GenBank/DDBJ databases">
        <title>Plant growth-promoting bacteria for biocontrol of bacterial wilt in tomato.</title>
        <authorList>
            <person name="Song J."/>
            <person name="Jin Y.J."/>
        </authorList>
    </citation>
    <scope>NUCLEOTIDE SEQUENCE [LARGE SCALE GENOMIC DNA]</scope>
    <source>
        <strain evidence="1 2">T36S-23</strain>
        <plasmid evidence="1 2">unnamed</plasmid>
    </source>
</reference>
<dbReference type="EMBL" id="CP119876">
    <property type="protein sequence ID" value="WMY18260.1"/>
    <property type="molecule type" value="Genomic_DNA"/>
</dbReference>
<dbReference type="AlphaFoldDB" id="A0ABD8A173"/>
<evidence type="ECO:0000313" key="1">
    <source>
        <dbReference type="EMBL" id="WMY18260.1"/>
    </source>
</evidence>
<accession>A0ABD8A173</accession>
<geneLocation type="plasmid" evidence="1 2">
    <name>unnamed</name>
</geneLocation>
<sequence length="50" mass="6004">MENKLKNKMDLTKEQAQRFCDPIIDFLLRNPEIAKKITKEIEEVKQNDKQ</sequence>
<protein>
    <submittedName>
        <fullName evidence="1">Uncharacterized protein</fullName>
    </submittedName>
</protein>
<organism evidence="1 2">
    <name type="scientific">Bacillus tropicus</name>
    <dbReference type="NCBI Taxonomy" id="2026188"/>
    <lineage>
        <taxon>Bacteria</taxon>
        <taxon>Bacillati</taxon>
        <taxon>Bacillota</taxon>
        <taxon>Bacilli</taxon>
        <taxon>Bacillales</taxon>
        <taxon>Bacillaceae</taxon>
        <taxon>Bacillus</taxon>
        <taxon>Bacillus cereus group</taxon>
    </lineage>
</organism>
<keyword evidence="1" id="KW-0614">Plasmid</keyword>
<gene>
    <name evidence="1" type="ORF">P3F89_27460</name>
</gene>
<name>A0ABD8A173_9BACI</name>
<dbReference type="GeneID" id="93011132"/>
<dbReference type="RefSeq" id="WP_309573941.1">
    <property type="nucleotide sequence ID" value="NZ_CP119876.1"/>
</dbReference>
<proteinExistence type="predicted"/>
<evidence type="ECO:0000313" key="2">
    <source>
        <dbReference type="Proteomes" id="UP001260090"/>
    </source>
</evidence>
<dbReference type="Proteomes" id="UP001260090">
    <property type="component" value="Plasmid unnamed"/>
</dbReference>